<feature type="disulfide bond" evidence="2">
    <location>
        <begin position="50"/>
        <end position="64"/>
    </location>
</feature>
<feature type="domain" description="Chitin-binding type-1" evidence="4">
    <location>
        <begin position="100"/>
        <end position="150"/>
    </location>
</feature>
<protein>
    <recommendedName>
        <fullName evidence="4">Chitin-binding type-1 domain-containing protein</fullName>
    </recommendedName>
</protein>
<evidence type="ECO:0000256" key="1">
    <source>
        <dbReference type="ARBA" id="ARBA00022669"/>
    </source>
</evidence>
<organism evidence="5 6">
    <name type="scientific">Oculimacula yallundae</name>
    <dbReference type="NCBI Taxonomy" id="86028"/>
    <lineage>
        <taxon>Eukaryota</taxon>
        <taxon>Fungi</taxon>
        <taxon>Dikarya</taxon>
        <taxon>Ascomycota</taxon>
        <taxon>Pezizomycotina</taxon>
        <taxon>Leotiomycetes</taxon>
        <taxon>Helotiales</taxon>
        <taxon>Ploettnerulaceae</taxon>
        <taxon>Oculimacula</taxon>
    </lineage>
</organism>
<dbReference type="PROSITE" id="PS00026">
    <property type="entry name" value="CHIT_BIND_I_1"/>
    <property type="match status" value="1"/>
</dbReference>
<dbReference type="Pfam" id="PF00187">
    <property type="entry name" value="Chitin_bind_1"/>
    <property type="match status" value="1"/>
</dbReference>
<dbReference type="Proteomes" id="UP001595075">
    <property type="component" value="Unassembled WGS sequence"/>
</dbReference>
<evidence type="ECO:0000313" key="5">
    <source>
        <dbReference type="EMBL" id="KAL2059979.1"/>
    </source>
</evidence>
<evidence type="ECO:0000256" key="2">
    <source>
        <dbReference type="PROSITE-ProRule" id="PRU00261"/>
    </source>
</evidence>
<feature type="domain" description="Chitin-binding type-1" evidence="4">
    <location>
        <begin position="28"/>
        <end position="90"/>
    </location>
</feature>
<accession>A0ABR4BQI9</accession>
<evidence type="ECO:0000259" key="4">
    <source>
        <dbReference type="PROSITE" id="PS50941"/>
    </source>
</evidence>
<feature type="disulfide bond" evidence="2">
    <location>
        <begin position="121"/>
        <end position="135"/>
    </location>
</feature>
<keyword evidence="1 2" id="KW-0147">Chitin-binding</keyword>
<proteinExistence type="predicted"/>
<comment type="caution">
    <text evidence="2">Lacks conserved residue(s) required for the propagation of feature annotation.</text>
</comment>
<dbReference type="PROSITE" id="PS50941">
    <property type="entry name" value="CHIT_BIND_I_2"/>
    <property type="match status" value="2"/>
</dbReference>
<keyword evidence="2" id="KW-1015">Disulfide bond</keyword>
<name>A0ABR4BQI9_9HELO</name>
<evidence type="ECO:0000313" key="6">
    <source>
        <dbReference type="Proteomes" id="UP001595075"/>
    </source>
</evidence>
<dbReference type="InterPro" id="IPR036861">
    <property type="entry name" value="Endochitinase-like_sf"/>
</dbReference>
<sequence length="153" mass="16084">MHLQSLSSLLFAPLLLQIAIVGAQRSPDDTCGLVGAGNNHGYKCLLNKPCCSSSGYCGSSDAYCLTSIGCQSSYSYQANAETPSAPACYAPIDGQTLSPDDTCGKNGANNFGYRCHEPLRCCSSHGFCGNTEAYCQKVNGCQYGYGFCVPNDA</sequence>
<keyword evidence="3" id="KW-0732">Signal</keyword>
<reference evidence="5 6" key="1">
    <citation type="journal article" date="2024" name="Commun. Biol.">
        <title>Comparative genomic analysis of thermophilic fungi reveals convergent evolutionary adaptations and gene losses.</title>
        <authorList>
            <person name="Steindorff A.S."/>
            <person name="Aguilar-Pontes M.V."/>
            <person name="Robinson A.J."/>
            <person name="Andreopoulos B."/>
            <person name="LaButti K."/>
            <person name="Kuo A."/>
            <person name="Mondo S."/>
            <person name="Riley R."/>
            <person name="Otillar R."/>
            <person name="Haridas S."/>
            <person name="Lipzen A."/>
            <person name="Grimwood J."/>
            <person name="Schmutz J."/>
            <person name="Clum A."/>
            <person name="Reid I.D."/>
            <person name="Moisan M.C."/>
            <person name="Butler G."/>
            <person name="Nguyen T.T.M."/>
            <person name="Dewar K."/>
            <person name="Conant G."/>
            <person name="Drula E."/>
            <person name="Henrissat B."/>
            <person name="Hansel C."/>
            <person name="Singer S."/>
            <person name="Hutchinson M.I."/>
            <person name="de Vries R.P."/>
            <person name="Natvig D.O."/>
            <person name="Powell A.J."/>
            <person name="Tsang A."/>
            <person name="Grigoriev I.V."/>
        </authorList>
    </citation>
    <scope>NUCLEOTIDE SEQUENCE [LARGE SCALE GENOMIC DNA]</scope>
    <source>
        <strain evidence="5 6">CBS 494.80</strain>
    </source>
</reference>
<dbReference type="InterPro" id="IPR001002">
    <property type="entry name" value="Chitin-bd_1"/>
</dbReference>
<dbReference type="SUPFAM" id="SSF57016">
    <property type="entry name" value="Plant lectins/antimicrobial peptides"/>
    <property type="match status" value="2"/>
</dbReference>
<comment type="caution">
    <text evidence="5">The sequence shown here is derived from an EMBL/GenBank/DDBJ whole genome shotgun (WGS) entry which is preliminary data.</text>
</comment>
<gene>
    <name evidence="5" type="ORF">VTL71DRAFT_9801</name>
</gene>
<dbReference type="SMART" id="SM00270">
    <property type="entry name" value="ChtBD1"/>
    <property type="match status" value="2"/>
</dbReference>
<dbReference type="InterPro" id="IPR018371">
    <property type="entry name" value="Chitin-binding_1_CS"/>
</dbReference>
<keyword evidence="6" id="KW-1185">Reference proteome</keyword>
<dbReference type="Gene3D" id="3.30.60.10">
    <property type="entry name" value="Endochitinase-like"/>
    <property type="match status" value="2"/>
</dbReference>
<feature type="signal peptide" evidence="3">
    <location>
        <begin position="1"/>
        <end position="23"/>
    </location>
</feature>
<feature type="chain" id="PRO_5045399056" description="Chitin-binding type-1 domain-containing protein" evidence="3">
    <location>
        <begin position="24"/>
        <end position="153"/>
    </location>
</feature>
<dbReference type="EMBL" id="JAZHXI010000024">
    <property type="protein sequence ID" value="KAL2059979.1"/>
    <property type="molecule type" value="Genomic_DNA"/>
</dbReference>
<evidence type="ECO:0000256" key="3">
    <source>
        <dbReference type="SAM" id="SignalP"/>
    </source>
</evidence>